<protein>
    <submittedName>
        <fullName evidence="5">Uncharacterized protein</fullName>
    </submittedName>
</protein>
<dbReference type="InterPro" id="IPR011989">
    <property type="entry name" value="ARM-like"/>
</dbReference>
<accession>A0A4P6K0V2</accession>
<dbReference type="KEGG" id="kbs:EPA93_37915"/>
<feature type="region of interest" description="Disordered" evidence="4">
    <location>
        <begin position="298"/>
        <end position="335"/>
    </location>
</feature>
<dbReference type="Gene3D" id="1.25.10.10">
    <property type="entry name" value="Leucine-rich Repeat Variant"/>
    <property type="match status" value="2"/>
</dbReference>
<dbReference type="SMART" id="SM00567">
    <property type="entry name" value="EZ_HEAT"/>
    <property type="match status" value="4"/>
</dbReference>
<keyword evidence="2" id="KW-0677">Repeat</keyword>
<dbReference type="Pfam" id="PF00400">
    <property type="entry name" value="WD40"/>
    <property type="match status" value="4"/>
</dbReference>
<feature type="repeat" description="WD" evidence="3">
    <location>
        <begin position="583"/>
        <end position="617"/>
    </location>
</feature>
<dbReference type="EMBL" id="CP035758">
    <property type="protein sequence ID" value="QBD81443.1"/>
    <property type="molecule type" value="Genomic_DNA"/>
</dbReference>
<name>A0A4P6K0V2_KTERU</name>
<dbReference type="SUPFAM" id="SSF50978">
    <property type="entry name" value="WD40 repeat-like"/>
    <property type="match status" value="1"/>
</dbReference>
<feature type="repeat" description="WD" evidence="3">
    <location>
        <begin position="521"/>
        <end position="549"/>
    </location>
</feature>
<evidence type="ECO:0000313" key="5">
    <source>
        <dbReference type="EMBL" id="QBD81443.1"/>
    </source>
</evidence>
<dbReference type="InterPro" id="IPR036322">
    <property type="entry name" value="WD40_repeat_dom_sf"/>
</dbReference>
<feature type="repeat" description="WD" evidence="3">
    <location>
        <begin position="669"/>
        <end position="704"/>
    </location>
</feature>
<proteinExistence type="predicted"/>
<dbReference type="PANTHER" id="PTHR19848:SF8">
    <property type="entry name" value="F-BOX AND WD REPEAT DOMAIN CONTAINING 7"/>
    <property type="match status" value="1"/>
</dbReference>
<keyword evidence="6" id="KW-1185">Reference proteome</keyword>
<organism evidence="5 6">
    <name type="scientific">Ktedonosporobacter rubrisoli</name>
    <dbReference type="NCBI Taxonomy" id="2509675"/>
    <lineage>
        <taxon>Bacteria</taxon>
        <taxon>Bacillati</taxon>
        <taxon>Chloroflexota</taxon>
        <taxon>Ktedonobacteria</taxon>
        <taxon>Ktedonobacterales</taxon>
        <taxon>Ktedonosporobacteraceae</taxon>
        <taxon>Ktedonosporobacter</taxon>
    </lineage>
</organism>
<dbReference type="PROSITE" id="PS00678">
    <property type="entry name" value="WD_REPEATS_1"/>
    <property type="match status" value="1"/>
</dbReference>
<dbReference type="PROSITE" id="PS50082">
    <property type="entry name" value="WD_REPEATS_2"/>
    <property type="match status" value="4"/>
</dbReference>
<dbReference type="Pfam" id="PF13646">
    <property type="entry name" value="HEAT_2"/>
    <property type="match status" value="3"/>
</dbReference>
<dbReference type="InterPro" id="IPR019775">
    <property type="entry name" value="WD40_repeat_CS"/>
</dbReference>
<sequence length="704" mass="74859">MGDCENEFEMNSGAGHRDEPEAAFPVLSYLGLVKGAPALDDQKEDRLLSDLSHEKWAVRIAAVQRLAQLDTPGSRQALIRALEDEHEAVRAAAVRALAKAGAQMPVKPLIVALGDPSWYVRTAAVLVLAKLGKRMPLDPLLAMLTDEDASVRAAAATALGKGLALAGGNILREAGPGYTTVPEHQLSPQNLESLAMQEQAPLTALVAALGDPDDGVREAVVLALAELGEYAPSGPLLAACDDEDAAVREAAELALQKRRADAVAAVEEHTFDPSNSESLPGRDAVQPAGLGEHMFAEKENRPERNNAPVSNKASIRAERVRPISRRRPPARSRGVFGRASRHNPFLKLLEWGTLAAVLTVVVLGAWLFAHWSNPAVGSSSATFVYHNPSGAVAKLAWNGTADSQGSKLAFVGANGLVQVWDTVANRLVWSYDTHLHKILAFRWTPQGLRIISLDAQGKVQVIQLTQRGASAMLQTLLPLIHFPGPVSVARWAPDGTRIALAGTSGMVQVWDIASHSIVSSYNDSAGAITALAWSPNGKDLVSASDDGTVLHTKPILVRAADTGKPVPIIANAKLERHAANFRVVSLAWSPDGSSIAYSMVDGEIHVWNIESSKDNAFTSTNYSYQVSSAGQVANIALAWSPQGTRLASTTGAGLVQVWDATFGNLLYSYSGHAKQVNDLAWSLNGTRLASGCADGTVQVWDAFS</sequence>
<reference evidence="5 6" key="1">
    <citation type="submission" date="2019-01" db="EMBL/GenBank/DDBJ databases">
        <title>Ktedonosporobacter rubrisoli SCAWS-G2.</title>
        <authorList>
            <person name="Huang Y."/>
            <person name="Yan B."/>
        </authorList>
    </citation>
    <scope>NUCLEOTIDE SEQUENCE [LARGE SCALE GENOMIC DNA]</scope>
    <source>
        <strain evidence="5 6">SCAWS-G2</strain>
    </source>
</reference>
<evidence type="ECO:0000256" key="4">
    <source>
        <dbReference type="SAM" id="MobiDB-lite"/>
    </source>
</evidence>
<dbReference type="OrthoDB" id="144556at2"/>
<dbReference type="RefSeq" id="WP_129892504.1">
    <property type="nucleotide sequence ID" value="NZ_CP035758.1"/>
</dbReference>
<dbReference type="SUPFAM" id="SSF48371">
    <property type="entry name" value="ARM repeat"/>
    <property type="match status" value="1"/>
</dbReference>
<dbReference type="InterPro" id="IPR015943">
    <property type="entry name" value="WD40/YVTN_repeat-like_dom_sf"/>
</dbReference>
<evidence type="ECO:0000256" key="1">
    <source>
        <dbReference type="ARBA" id="ARBA00022574"/>
    </source>
</evidence>
<evidence type="ECO:0000313" key="6">
    <source>
        <dbReference type="Proteomes" id="UP000290365"/>
    </source>
</evidence>
<evidence type="ECO:0000256" key="2">
    <source>
        <dbReference type="ARBA" id="ARBA00022737"/>
    </source>
</evidence>
<dbReference type="PROSITE" id="PS50294">
    <property type="entry name" value="WD_REPEATS_REGION"/>
    <property type="match status" value="1"/>
</dbReference>
<dbReference type="InterPro" id="IPR016024">
    <property type="entry name" value="ARM-type_fold"/>
</dbReference>
<dbReference type="Proteomes" id="UP000290365">
    <property type="component" value="Chromosome"/>
</dbReference>
<dbReference type="InterPro" id="IPR004155">
    <property type="entry name" value="PBS_lyase_HEAT"/>
</dbReference>
<feature type="repeat" description="WD" evidence="3">
    <location>
        <begin position="486"/>
        <end position="520"/>
    </location>
</feature>
<evidence type="ECO:0000256" key="3">
    <source>
        <dbReference type="PROSITE-ProRule" id="PRU00221"/>
    </source>
</evidence>
<dbReference type="Gene3D" id="2.130.10.10">
    <property type="entry name" value="YVTN repeat-like/Quinoprotein amine dehydrogenase"/>
    <property type="match status" value="3"/>
</dbReference>
<dbReference type="AlphaFoldDB" id="A0A4P6K0V2"/>
<keyword evidence="1 3" id="KW-0853">WD repeat</keyword>
<dbReference type="InterPro" id="IPR001680">
    <property type="entry name" value="WD40_rpt"/>
</dbReference>
<dbReference type="PANTHER" id="PTHR19848">
    <property type="entry name" value="WD40 REPEAT PROTEIN"/>
    <property type="match status" value="1"/>
</dbReference>
<dbReference type="SMART" id="SM00320">
    <property type="entry name" value="WD40"/>
    <property type="match status" value="7"/>
</dbReference>
<gene>
    <name evidence="5" type="ORF">EPA93_37915</name>
</gene>